<dbReference type="Gene3D" id="3.40.50.10380">
    <property type="entry name" value="Malic enzyme, N-terminal domain"/>
    <property type="match status" value="1"/>
</dbReference>
<dbReference type="GO" id="GO:0016616">
    <property type="term" value="F:oxidoreductase activity, acting on the CH-OH group of donors, NAD or NADP as acceptor"/>
    <property type="evidence" value="ECO:0007669"/>
    <property type="project" value="InterPro"/>
</dbReference>
<dbReference type="InterPro" id="IPR046346">
    <property type="entry name" value="Aminoacid_DH-like_N_sf"/>
</dbReference>
<proteinExistence type="inferred from homology"/>
<dbReference type="STRING" id="1427503.HE1_00230"/>
<evidence type="ECO:0000313" key="10">
    <source>
        <dbReference type="Proteomes" id="UP000024842"/>
    </source>
</evidence>
<dbReference type="Gene3D" id="3.40.50.720">
    <property type="entry name" value="NAD(P)-binding Rossmann-like Domain"/>
    <property type="match status" value="1"/>
</dbReference>
<dbReference type="FunFam" id="3.40.50.10380:FF:000003">
    <property type="entry name" value="NADP-dependent malic enzyme"/>
    <property type="match status" value="1"/>
</dbReference>
<evidence type="ECO:0000256" key="6">
    <source>
        <dbReference type="ARBA" id="ARBA00023002"/>
    </source>
</evidence>
<dbReference type="GO" id="GO:0051287">
    <property type="term" value="F:NAD binding"/>
    <property type="evidence" value="ECO:0007669"/>
    <property type="project" value="InterPro"/>
</dbReference>
<comment type="similarity">
    <text evidence="3">In the N-terminal section; belongs to the malic enzymes family.</text>
</comment>
<dbReference type="PANTHER" id="PTHR43237">
    <property type="entry name" value="NADP-DEPENDENT MALIC ENZYME"/>
    <property type="match status" value="1"/>
</dbReference>
<evidence type="ECO:0000256" key="4">
    <source>
        <dbReference type="ARBA" id="ARBA00008756"/>
    </source>
</evidence>
<comment type="caution">
    <text evidence="9">The sequence shown here is derived from an EMBL/GenBank/DDBJ whole genome shotgun (WGS) entry which is preliminary data.</text>
</comment>
<dbReference type="InterPro" id="IPR051674">
    <property type="entry name" value="Malate_Decarboxylase"/>
</dbReference>
<name>A0A023DX55_9PROT</name>
<dbReference type="RefSeq" id="WP_006295808.1">
    <property type="nucleotide sequence ID" value="NZ_BAUP01000043.1"/>
</dbReference>
<comment type="similarity">
    <text evidence="4">In the C-terminal section; belongs to the phosphate acetyltransferase and butyryltransferase family.</text>
</comment>
<protein>
    <submittedName>
        <fullName evidence="9">NADP-dependent malic enzyme</fullName>
    </submittedName>
</protein>
<comment type="cofactor">
    <cofactor evidence="2">
        <name>Mg(2+)</name>
        <dbReference type="ChEBI" id="CHEBI:18420"/>
    </cofactor>
</comment>
<dbReference type="SUPFAM" id="SSF53223">
    <property type="entry name" value="Aminoacid dehydrogenase-like, N-terminal domain"/>
    <property type="match status" value="1"/>
</dbReference>
<dbReference type="Pfam" id="PF03949">
    <property type="entry name" value="Malic_M"/>
    <property type="match status" value="1"/>
</dbReference>
<sequence length="614" mass="67789">MRFKLPSLHYHAHPKAGKWEMIPSKPLKGWQDFALAYNPGVAFACEEIINDPQSAYELTNKGHLVAVITNGTAVLGMGDIGPLAAKPVMEGKSVLIKYFSGLDSIDLEISEKDPHKLVEHIVALAPSFGAINLEDIKAPECFIVEHALRERLNIPVFHDDQHGTAIVVCAAILNGLYLKKLPIEEAIVVVNGAGAGALACLGLLHQFGVKKENIWLCDQNGIVHTKRDNVTVYKAPYARDTLHRTLEQALKGADVFLGLSKGRLLTKEMIAGMNSRPLIFALANPVPEILPEEVYEVHPDALVSTGRSDYPNQINNILCFPYIFRGALEVRSSCITEEMKRACVQELQRIAQEGEWGSCGAYEGTLHPFGTEYFIPKAFDPRLRARLPIAIAKAAINAGVSLLGEEQLPEIERELILEAYESLPTFCRLCLIQSVEKKSFLRPSLIFSYALDAQDCWSAFKGALLAVQGHHLCSFQVVHPKGSAHVNDTHFPQHSWGGALPKTAHLYGFSCLPSNVTVSLNSQASNNKNSLFLLEEPDQKTKLYITRLVKKNSALHQAVCVLKDDDSSKMTWEVSEKFNLPSGLYIQDETLYIPKTTSLRDMIESAALVIGTHL</sequence>
<keyword evidence="10" id="KW-1185">Reference proteome</keyword>
<dbReference type="EMBL" id="BAUP01000043">
    <property type="protein sequence ID" value="GAJ45913.1"/>
    <property type="molecule type" value="Genomic_DNA"/>
</dbReference>
<keyword evidence="5" id="KW-0479">Metal-binding</keyword>
<dbReference type="Proteomes" id="UP000024842">
    <property type="component" value="Unassembled WGS sequence"/>
</dbReference>
<dbReference type="SMART" id="SM00919">
    <property type="entry name" value="Malic_M"/>
    <property type="match status" value="1"/>
</dbReference>
<dbReference type="Pfam" id="PF00390">
    <property type="entry name" value="malic"/>
    <property type="match status" value="1"/>
</dbReference>
<dbReference type="InterPro" id="IPR045213">
    <property type="entry name" value="Malic_NAD-bd_bact_type"/>
</dbReference>
<dbReference type="InterPro" id="IPR012301">
    <property type="entry name" value="Malic_N_dom"/>
</dbReference>
<dbReference type="InterPro" id="IPR037062">
    <property type="entry name" value="Malic_N_dom_sf"/>
</dbReference>
<evidence type="ECO:0000256" key="1">
    <source>
        <dbReference type="ARBA" id="ARBA00001936"/>
    </source>
</evidence>
<dbReference type="PANTHER" id="PTHR43237:SF4">
    <property type="entry name" value="NADP-DEPENDENT MALIC ENZYME"/>
    <property type="match status" value="1"/>
</dbReference>
<feature type="domain" description="Malic enzyme N-terminal" evidence="8">
    <location>
        <begin position="16"/>
        <end position="149"/>
    </location>
</feature>
<dbReference type="AlphaFoldDB" id="A0A023DX55"/>
<keyword evidence="6" id="KW-0560">Oxidoreductase</keyword>
<evidence type="ECO:0000313" key="9">
    <source>
        <dbReference type="EMBL" id="GAJ45913.1"/>
    </source>
</evidence>
<evidence type="ECO:0000259" key="8">
    <source>
        <dbReference type="SMART" id="SM01274"/>
    </source>
</evidence>
<dbReference type="SUPFAM" id="SSF51735">
    <property type="entry name" value="NAD(P)-binding Rossmann-fold domains"/>
    <property type="match status" value="1"/>
</dbReference>
<dbReference type="InterPro" id="IPR012302">
    <property type="entry name" value="Malic_NAD-bd"/>
</dbReference>
<organism evidence="9 10">
    <name type="scientific">Holospora elegans E1</name>
    <dbReference type="NCBI Taxonomy" id="1427503"/>
    <lineage>
        <taxon>Bacteria</taxon>
        <taxon>Pseudomonadati</taxon>
        <taxon>Pseudomonadota</taxon>
        <taxon>Alphaproteobacteria</taxon>
        <taxon>Holosporales</taxon>
        <taxon>Holosporaceae</taxon>
        <taxon>Holospora</taxon>
    </lineage>
</organism>
<evidence type="ECO:0000256" key="5">
    <source>
        <dbReference type="ARBA" id="ARBA00022723"/>
    </source>
</evidence>
<evidence type="ECO:0000259" key="7">
    <source>
        <dbReference type="SMART" id="SM00919"/>
    </source>
</evidence>
<dbReference type="SMART" id="SM01274">
    <property type="entry name" value="malic"/>
    <property type="match status" value="1"/>
</dbReference>
<dbReference type="GO" id="GO:0046872">
    <property type="term" value="F:metal ion binding"/>
    <property type="evidence" value="ECO:0007669"/>
    <property type="project" value="UniProtKB-KW"/>
</dbReference>
<comment type="cofactor">
    <cofactor evidence="1">
        <name>Mn(2+)</name>
        <dbReference type="ChEBI" id="CHEBI:29035"/>
    </cofactor>
</comment>
<gene>
    <name evidence="9" type="ORF">HE1_00230</name>
</gene>
<dbReference type="GO" id="GO:0004470">
    <property type="term" value="F:malic enzyme activity"/>
    <property type="evidence" value="ECO:0007669"/>
    <property type="project" value="InterPro"/>
</dbReference>
<dbReference type="InterPro" id="IPR036291">
    <property type="entry name" value="NAD(P)-bd_dom_sf"/>
</dbReference>
<dbReference type="CDD" id="cd05311">
    <property type="entry name" value="NAD_bind_2_malic_enz"/>
    <property type="match status" value="1"/>
</dbReference>
<evidence type="ECO:0000256" key="2">
    <source>
        <dbReference type="ARBA" id="ARBA00001946"/>
    </source>
</evidence>
<reference evidence="9 10" key="1">
    <citation type="journal article" date="2014" name="FEMS Microbiol. Lett.">
        <title>Draft genome sequences of three Holospora species (Holospora obtusa, Holospora undulata, and Holospora elegans), endonuclear symbiotic bacteria of the ciliate Paramecium caudatum.</title>
        <authorList>
            <person name="Dohra H."/>
            <person name="Tanaka K."/>
            <person name="Suzuki T."/>
            <person name="Fujishima M."/>
            <person name="Suzuki H."/>
        </authorList>
    </citation>
    <scope>NUCLEOTIDE SEQUENCE [LARGE SCALE GENOMIC DNA]</scope>
    <source>
        <strain evidence="9 10">E1</strain>
    </source>
</reference>
<dbReference type="FunFam" id="3.40.50.720:FF:000095">
    <property type="entry name" value="NADP-dependent malic enzyme"/>
    <property type="match status" value="1"/>
</dbReference>
<accession>A0A023DX55</accession>
<feature type="domain" description="Malic enzyme NAD-binding" evidence="7">
    <location>
        <begin position="161"/>
        <end position="396"/>
    </location>
</feature>
<evidence type="ECO:0000256" key="3">
    <source>
        <dbReference type="ARBA" id="ARBA00007686"/>
    </source>
</evidence>
<dbReference type="OrthoDB" id="9805787at2"/>